<sequence length="113" mass="12892">MDGANAYKKDRTTPLQGNQLDDRSVIVKKLEPTPTARLDRTHDKVYDATSVVCLELRTILTSVDQLVPHFPLSTHREVEMTHKVLSKHMAELVSALKLDERYSNTTLGNEYRK</sequence>
<dbReference type="SUPFAM" id="SSF68993">
    <property type="entry name" value="FAT domain of focal adhesion kinase"/>
    <property type="match status" value="1"/>
</dbReference>
<dbReference type="AlphaFoldDB" id="E9G185"/>
<reference evidence="2 3" key="1">
    <citation type="journal article" date="2011" name="Science">
        <title>The ecoresponsive genome of Daphnia pulex.</title>
        <authorList>
            <person name="Colbourne J.K."/>
            <person name="Pfrender M.E."/>
            <person name="Gilbert D."/>
            <person name="Thomas W.K."/>
            <person name="Tucker A."/>
            <person name="Oakley T.H."/>
            <person name="Tokishita S."/>
            <person name="Aerts A."/>
            <person name="Arnold G.J."/>
            <person name="Basu M.K."/>
            <person name="Bauer D.J."/>
            <person name="Caceres C.E."/>
            <person name="Carmel L."/>
            <person name="Casola C."/>
            <person name="Choi J.H."/>
            <person name="Detter J.C."/>
            <person name="Dong Q."/>
            <person name="Dusheyko S."/>
            <person name="Eads B.D."/>
            <person name="Frohlich T."/>
            <person name="Geiler-Samerotte K.A."/>
            <person name="Gerlach D."/>
            <person name="Hatcher P."/>
            <person name="Jogdeo S."/>
            <person name="Krijgsveld J."/>
            <person name="Kriventseva E.V."/>
            <person name="Kultz D."/>
            <person name="Laforsch C."/>
            <person name="Lindquist E."/>
            <person name="Lopez J."/>
            <person name="Manak J.R."/>
            <person name="Muller J."/>
            <person name="Pangilinan J."/>
            <person name="Patwardhan R.P."/>
            <person name="Pitluck S."/>
            <person name="Pritham E.J."/>
            <person name="Rechtsteiner A."/>
            <person name="Rho M."/>
            <person name="Rogozin I.B."/>
            <person name="Sakarya O."/>
            <person name="Salamov A."/>
            <person name="Schaack S."/>
            <person name="Shapiro H."/>
            <person name="Shiga Y."/>
            <person name="Skalitzky C."/>
            <person name="Smith Z."/>
            <person name="Souvorov A."/>
            <person name="Sung W."/>
            <person name="Tang Z."/>
            <person name="Tsuchiya D."/>
            <person name="Tu H."/>
            <person name="Vos H."/>
            <person name="Wang M."/>
            <person name="Wolf Y.I."/>
            <person name="Yamagata H."/>
            <person name="Yamada T."/>
            <person name="Ye Y."/>
            <person name="Shaw J.R."/>
            <person name="Andrews J."/>
            <person name="Crease T.J."/>
            <person name="Tang H."/>
            <person name="Lucas S.M."/>
            <person name="Robertson H.M."/>
            <person name="Bork P."/>
            <person name="Koonin E.V."/>
            <person name="Zdobnov E.M."/>
            <person name="Grigoriev I.V."/>
            <person name="Lynch M."/>
            <person name="Boore J.L."/>
        </authorList>
    </citation>
    <scope>NUCLEOTIDE SEQUENCE [LARGE SCALE GENOMIC DNA]</scope>
</reference>
<dbReference type="Gene3D" id="1.20.120.330">
    <property type="entry name" value="Nucleotidyltransferases domain 2"/>
    <property type="match status" value="1"/>
</dbReference>
<proteinExistence type="predicted"/>
<evidence type="ECO:0000313" key="3">
    <source>
        <dbReference type="Proteomes" id="UP000000305"/>
    </source>
</evidence>
<feature type="domain" description="Focal AT" evidence="1">
    <location>
        <begin position="52"/>
        <end position="113"/>
    </location>
</feature>
<keyword evidence="3" id="KW-1185">Reference proteome</keyword>
<dbReference type="Pfam" id="PF03623">
    <property type="entry name" value="Focal_AT"/>
    <property type="match status" value="1"/>
</dbReference>
<dbReference type="Proteomes" id="UP000000305">
    <property type="component" value="Unassembled WGS sequence"/>
</dbReference>
<evidence type="ECO:0000313" key="2">
    <source>
        <dbReference type="EMBL" id="EFX86684.1"/>
    </source>
</evidence>
<dbReference type="eggNOG" id="KOG4257">
    <property type="taxonomic scope" value="Eukaryota"/>
</dbReference>
<dbReference type="EMBL" id="GL732529">
    <property type="protein sequence ID" value="EFX86684.1"/>
    <property type="molecule type" value="Genomic_DNA"/>
</dbReference>
<protein>
    <recommendedName>
        <fullName evidence="1">Focal AT domain-containing protein</fullName>
    </recommendedName>
</protein>
<name>E9G185_DAPPU</name>
<organism evidence="2 3">
    <name type="scientific">Daphnia pulex</name>
    <name type="common">Water flea</name>
    <dbReference type="NCBI Taxonomy" id="6669"/>
    <lineage>
        <taxon>Eukaryota</taxon>
        <taxon>Metazoa</taxon>
        <taxon>Ecdysozoa</taxon>
        <taxon>Arthropoda</taxon>
        <taxon>Crustacea</taxon>
        <taxon>Branchiopoda</taxon>
        <taxon>Diplostraca</taxon>
        <taxon>Cladocera</taxon>
        <taxon>Anomopoda</taxon>
        <taxon>Daphniidae</taxon>
        <taxon>Daphnia</taxon>
    </lineage>
</organism>
<evidence type="ECO:0000259" key="1">
    <source>
        <dbReference type="Pfam" id="PF03623"/>
    </source>
</evidence>
<accession>E9G185</accession>
<dbReference type="InParanoid" id="E9G185"/>
<dbReference type="PhylomeDB" id="E9G185"/>
<dbReference type="KEGG" id="dpx:DAPPUDRAFT_313001"/>
<dbReference type="GO" id="GO:0007172">
    <property type="term" value="P:signal complex assembly"/>
    <property type="evidence" value="ECO:0007669"/>
    <property type="project" value="InterPro"/>
</dbReference>
<dbReference type="OrthoDB" id="9976756at2759"/>
<dbReference type="InterPro" id="IPR036137">
    <property type="entry name" value="Focal_adhe_kin_target_dom_sf"/>
</dbReference>
<dbReference type="Gene3D" id="1.20.5.540">
    <property type="entry name" value="Single helix bin"/>
    <property type="match status" value="1"/>
</dbReference>
<dbReference type="InterPro" id="IPR005189">
    <property type="entry name" value="Focal_adhesion_kin_target_dom"/>
</dbReference>
<gene>
    <name evidence="2" type="ORF">DAPPUDRAFT_313001</name>
</gene>
<dbReference type="GO" id="GO:0004713">
    <property type="term" value="F:protein tyrosine kinase activity"/>
    <property type="evidence" value="ECO:0007669"/>
    <property type="project" value="InterPro"/>
</dbReference>
<dbReference type="HOGENOM" id="CLU_133026_0_0_1"/>
<dbReference type="GO" id="GO:0005925">
    <property type="term" value="C:focal adhesion"/>
    <property type="evidence" value="ECO:0007669"/>
    <property type="project" value="InterPro"/>
</dbReference>